<name>A0A8H6W937_9AGAR</name>
<organism evidence="3 4">
    <name type="scientific">Mycena indigotica</name>
    <dbReference type="NCBI Taxonomy" id="2126181"/>
    <lineage>
        <taxon>Eukaryota</taxon>
        <taxon>Fungi</taxon>
        <taxon>Dikarya</taxon>
        <taxon>Basidiomycota</taxon>
        <taxon>Agaricomycotina</taxon>
        <taxon>Agaricomycetes</taxon>
        <taxon>Agaricomycetidae</taxon>
        <taxon>Agaricales</taxon>
        <taxon>Marasmiineae</taxon>
        <taxon>Mycenaceae</taxon>
        <taxon>Mycena</taxon>
    </lineage>
</organism>
<dbReference type="Proteomes" id="UP000636479">
    <property type="component" value="Unassembled WGS sequence"/>
</dbReference>
<keyword evidence="2" id="KW-0812">Transmembrane</keyword>
<evidence type="ECO:0008006" key="5">
    <source>
        <dbReference type="Google" id="ProtNLM"/>
    </source>
</evidence>
<dbReference type="AlphaFoldDB" id="A0A8H6W937"/>
<reference evidence="3" key="1">
    <citation type="submission" date="2020-05" db="EMBL/GenBank/DDBJ databases">
        <title>Mycena genomes resolve the evolution of fungal bioluminescence.</title>
        <authorList>
            <person name="Tsai I.J."/>
        </authorList>
    </citation>
    <scope>NUCLEOTIDE SEQUENCE</scope>
    <source>
        <strain evidence="3">171206Taipei</strain>
    </source>
</reference>
<evidence type="ECO:0000313" key="3">
    <source>
        <dbReference type="EMBL" id="KAF7310289.1"/>
    </source>
</evidence>
<dbReference type="EMBL" id="JACAZF010000003">
    <property type="protein sequence ID" value="KAF7310289.1"/>
    <property type="molecule type" value="Genomic_DNA"/>
</dbReference>
<evidence type="ECO:0000313" key="4">
    <source>
        <dbReference type="Proteomes" id="UP000636479"/>
    </source>
</evidence>
<feature type="compositionally biased region" description="Polar residues" evidence="1">
    <location>
        <begin position="267"/>
        <end position="279"/>
    </location>
</feature>
<accession>A0A8H6W937</accession>
<feature type="region of interest" description="Disordered" evidence="1">
    <location>
        <begin position="247"/>
        <end position="297"/>
    </location>
</feature>
<keyword evidence="2" id="KW-1133">Transmembrane helix</keyword>
<proteinExistence type="predicted"/>
<protein>
    <recommendedName>
        <fullName evidence="5">Mid2 domain-containing protein</fullName>
    </recommendedName>
</protein>
<evidence type="ECO:0000256" key="1">
    <source>
        <dbReference type="SAM" id="MobiDB-lite"/>
    </source>
</evidence>
<keyword evidence="4" id="KW-1185">Reference proteome</keyword>
<sequence>MRVPRPWSHSTMKLCPPLLLAAAPTLNVLATEVTLWQFGAGGVVGTAITTYPLVPLGTAPGAAATTYLYQAINQATIITKLRGNTKTTVSTTTAPRTIVASASGWIEHVPPNRDIACAFVDATHGECYDRKVFIVSTPPSDAPSANRTLTSTIPNQTPTSSTPALPPPTHGKAQTAKVIGGVIGGVLLLTVLICVALLVRRRLCRQRNPHVERSTKPWPFLIDDPAHPHVLRPSDAIPLDLPSDLPYSTDITAPSPSPKTRKRMMYLTSTQPRGSSDSPESVAPPMYSENVPPEKAP</sequence>
<evidence type="ECO:0000256" key="2">
    <source>
        <dbReference type="SAM" id="Phobius"/>
    </source>
</evidence>
<comment type="caution">
    <text evidence="3">The sequence shown here is derived from an EMBL/GenBank/DDBJ whole genome shotgun (WGS) entry which is preliminary data.</text>
</comment>
<keyword evidence="2" id="KW-0472">Membrane</keyword>
<feature type="compositionally biased region" description="Polar residues" evidence="1">
    <location>
        <begin position="139"/>
        <end position="156"/>
    </location>
</feature>
<dbReference type="GeneID" id="59343370"/>
<feature type="region of interest" description="Disordered" evidence="1">
    <location>
        <begin position="139"/>
        <end position="173"/>
    </location>
</feature>
<feature type="transmembrane region" description="Helical" evidence="2">
    <location>
        <begin position="178"/>
        <end position="199"/>
    </location>
</feature>
<gene>
    <name evidence="3" type="ORF">MIND_00402900</name>
</gene>
<dbReference type="RefSeq" id="XP_037223739.1">
    <property type="nucleotide sequence ID" value="XM_037360854.1"/>
</dbReference>